<name>A0A8J8MQZ7_9RHOB</name>
<dbReference type="KEGG" id="fap:GR316_00675"/>
<dbReference type="EMBL" id="CP047289">
    <property type="protein sequence ID" value="QUS34914.1"/>
    <property type="molecule type" value="Genomic_DNA"/>
</dbReference>
<dbReference type="InterPro" id="IPR009562">
    <property type="entry name" value="DUF1178"/>
</dbReference>
<evidence type="ECO:0000313" key="1">
    <source>
        <dbReference type="EMBL" id="QUS34914.1"/>
    </source>
</evidence>
<sequence>MIRYSLKCRQGHVFDSWFASAGAFDALQASGHLACAECGETQVEKAIMAPALRPDLSAPVTEREKALAALRERIEKTSEYVGMNFVTEARRMHEGDAPERAIHGVARLEDAKKLVEDGVPVAPLPFLPRDRTN</sequence>
<proteinExistence type="predicted"/>
<keyword evidence="2" id="KW-1185">Reference proteome</keyword>
<gene>
    <name evidence="1" type="ORF">GR316_00675</name>
</gene>
<dbReference type="Pfam" id="PF06676">
    <property type="entry name" value="DUF1178"/>
    <property type="match status" value="1"/>
</dbReference>
<dbReference type="RefSeq" id="WP_211784163.1">
    <property type="nucleotide sequence ID" value="NZ_CP047289.1"/>
</dbReference>
<dbReference type="PIRSF" id="PIRSF032131">
    <property type="entry name" value="UCP032131"/>
    <property type="match status" value="1"/>
</dbReference>
<evidence type="ECO:0000313" key="2">
    <source>
        <dbReference type="Proteomes" id="UP000679284"/>
    </source>
</evidence>
<reference evidence="1" key="1">
    <citation type="submission" date="2020-01" db="EMBL/GenBank/DDBJ databases">
        <authorList>
            <person name="Yang Y."/>
            <person name="Kwon Y.M."/>
        </authorList>
    </citation>
    <scope>NUCLEOTIDE SEQUENCE</scope>
    <source>
        <strain evidence="1">PG104</strain>
    </source>
</reference>
<accession>A0A8J8MQZ7</accession>
<protein>
    <submittedName>
        <fullName evidence="1">DUF1178 family protein</fullName>
    </submittedName>
</protein>
<dbReference type="Proteomes" id="UP000679284">
    <property type="component" value="Chromosome"/>
</dbReference>
<dbReference type="AlphaFoldDB" id="A0A8J8MQZ7"/>
<organism evidence="1 2">
    <name type="scientific">Falsirhodobacter algicola</name>
    <dbReference type="NCBI Taxonomy" id="2692330"/>
    <lineage>
        <taxon>Bacteria</taxon>
        <taxon>Pseudomonadati</taxon>
        <taxon>Pseudomonadota</taxon>
        <taxon>Alphaproteobacteria</taxon>
        <taxon>Rhodobacterales</taxon>
        <taxon>Paracoccaceae</taxon>
        <taxon>Falsirhodobacter</taxon>
    </lineage>
</organism>